<dbReference type="Pfam" id="PF01595">
    <property type="entry name" value="CNNM"/>
    <property type="match status" value="1"/>
</dbReference>
<dbReference type="PANTHER" id="PTHR43099">
    <property type="entry name" value="UPF0053 PROTEIN YRKA"/>
    <property type="match status" value="1"/>
</dbReference>
<dbReference type="EMBL" id="LNXT01000005">
    <property type="protein sequence ID" value="KTC75344.1"/>
    <property type="molecule type" value="Genomic_DNA"/>
</dbReference>
<gene>
    <name evidence="14" type="primary">ytfL</name>
    <name evidence="13" type="ORF">Lbir_0489</name>
    <name evidence="14" type="ORF">NCTC12437_02931</name>
</gene>
<keyword evidence="4" id="KW-0677">Repeat</keyword>
<reference evidence="13 15" key="1">
    <citation type="submission" date="2015-11" db="EMBL/GenBank/DDBJ databases">
        <title>Genomic analysis of 38 Legionella species identifies large and diverse effector repertoires.</title>
        <authorList>
            <person name="Burstein D."/>
            <person name="Amaro F."/>
            <person name="Zusman T."/>
            <person name="Lifshitz Z."/>
            <person name="Cohen O."/>
            <person name="Gilbert J.A."/>
            <person name="Pupko T."/>
            <person name="Shuman H.A."/>
            <person name="Segal G."/>
        </authorList>
    </citation>
    <scope>NUCLEOTIDE SEQUENCE [LARGE SCALE GENOMIC DNA]</scope>
    <source>
        <strain evidence="13 15">CDC#1407-AL-14</strain>
    </source>
</reference>
<name>A0A378IED0_9GAMM</name>
<dbReference type="Proteomes" id="UP000255066">
    <property type="component" value="Unassembled WGS sequence"/>
</dbReference>
<keyword evidence="3 9" id="KW-0812">Transmembrane</keyword>
<keyword evidence="6 8" id="KW-0129">CBS domain</keyword>
<evidence type="ECO:0000313" key="15">
    <source>
        <dbReference type="Proteomes" id="UP000054735"/>
    </source>
</evidence>
<evidence type="ECO:0000256" key="9">
    <source>
        <dbReference type="PROSITE-ProRule" id="PRU01193"/>
    </source>
</evidence>
<keyword evidence="7 9" id="KW-0472">Membrane</keyword>
<evidence type="ECO:0000259" key="12">
    <source>
        <dbReference type="PROSITE" id="PS51846"/>
    </source>
</evidence>
<evidence type="ECO:0000313" key="16">
    <source>
        <dbReference type="Proteomes" id="UP000255066"/>
    </source>
</evidence>
<dbReference type="RefSeq" id="WP_337589136.1">
    <property type="nucleotide sequence ID" value="NZ_CAAAHV010000016.1"/>
</dbReference>
<protein>
    <submittedName>
        <fullName evidence="14">Metal ion transporter</fullName>
    </submittedName>
</protein>
<dbReference type="Proteomes" id="UP000054735">
    <property type="component" value="Unassembled WGS sequence"/>
</dbReference>
<dbReference type="Gene3D" id="3.10.580.10">
    <property type="entry name" value="CBS-domain"/>
    <property type="match status" value="1"/>
</dbReference>
<dbReference type="InterPro" id="IPR051676">
    <property type="entry name" value="UPF0053_domain"/>
</dbReference>
<keyword evidence="5 9" id="KW-1133">Transmembrane helix</keyword>
<dbReference type="InterPro" id="IPR002550">
    <property type="entry name" value="CNNM"/>
</dbReference>
<dbReference type="InterPro" id="IPR000644">
    <property type="entry name" value="CBS_dom"/>
</dbReference>
<sequence>MTILLIAAAFLLVLLNAFFVAAEFGMVRLRTTRAAIIAEEYPWRGRILAKVHSQLDAYLSACQLGITLASLGLGWIGEPAFSELIAPVLHQLGIESQGLIEFVSFIFAFSLLSFLHIVVGELMPKSLAIRQSEQISLWTAAPLYYFYWLMFPIIWALNYSSNLFLRLLGLDVVHPGEQSHSSEEIKLILRSSQQHGELSSQESNILAQTLELADLRADDVMQSSNDMIKLPNPIEKTSLLEILNRYRYSRYPVFDQKTKKIIGLLHVKDLQLLLHTTEEGPMLNLQKLVRPIPRVSYRMPALVLLRRFQEGMPHFALIVSRQGGIIGFITLDNLLHLVLGVIKDEFHKTQDAWVEQKDGSFTVKGDCPLYTIERALHKELTLTEEQEEEAATIAGLILHQLGSVPTDGETIVFADFVARIEQMQGARIAKVRITPIAKENEV</sequence>
<dbReference type="PROSITE" id="PS51846">
    <property type="entry name" value="CNNM"/>
    <property type="match status" value="1"/>
</dbReference>
<dbReference type="PANTHER" id="PTHR43099:SF5">
    <property type="entry name" value="HLYC_CORC FAMILY TRANSPORTER"/>
    <property type="match status" value="1"/>
</dbReference>
<dbReference type="SMART" id="SM01091">
    <property type="entry name" value="CorC_HlyC"/>
    <property type="match status" value="1"/>
</dbReference>
<dbReference type="SUPFAM" id="SSF56176">
    <property type="entry name" value="FAD-binding/transporter-associated domain-like"/>
    <property type="match status" value="1"/>
</dbReference>
<evidence type="ECO:0000256" key="6">
    <source>
        <dbReference type="ARBA" id="ARBA00023122"/>
    </source>
</evidence>
<comment type="subcellular location">
    <subcellularLocation>
        <location evidence="1">Cell membrane</location>
        <topology evidence="1">Multi-pass membrane protein</topology>
    </subcellularLocation>
</comment>
<dbReference type="PROSITE" id="PS51371">
    <property type="entry name" value="CBS"/>
    <property type="match status" value="1"/>
</dbReference>
<dbReference type="InterPro" id="IPR046342">
    <property type="entry name" value="CBS_dom_sf"/>
</dbReference>
<dbReference type="AlphaFoldDB" id="A0A378IED0"/>
<evidence type="ECO:0000256" key="10">
    <source>
        <dbReference type="SAM" id="Phobius"/>
    </source>
</evidence>
<evidence type="ECO:0000256" key="3">
    <source>
        <dbReference type="ARBA" id="ARBA00022692"/>
    </source>
</evidence>
<evidence type="ECO:0000313" key="14">
    <source>
        <dbReference type="EMBL" id="STX33112.1"/>
    </source>
</evidence>
<evidence type="ECO:0000256" key="1">
    <source>
        <dbReference type="ARBA" id="ARBA00004651"/>
    </source>
</evidence>
<evidence type="ECO:0000256" key="8">
    <source>
        <dbReference type="PROSITE-ProRule" id="PRU00703"/>
    </source>
</evidence>
<dbReference type="Gene3D" id="3.30.465.10">
    <property type="match status" value="1"/>
</dbReference>
<feature type="transmembrane region" description="Helical" evidence="10">
    <location>
        <begin position="135"/>
        <end position="157"/>
    </location>
</feature>
<dbReference type="EMBL" id="UGNW01000001">
    <property type="protein sequence ID" value="STX33112.1"/>
    <property type="molecule type" value="Genomic_DNA"/>
</dbReference>
<evidence type="ECO:0000256" key="4">
    <source>
        <dbReference type="ARBA" id="ARBA00022737"/>
    </source>
</evidence>
<accession>A0A378IED0</accession>
<evidence type="ECO:0000256" key="5">
    <source>
        <dbReference type="ARBA" id="ARBA00022989"/>
    </source>
</evidence>
<feature type="domain" description="CBS" evidence="11">
    <location>
        <begin position="221"/>
        <end position="282"/>
    </location>
</feature>
<evidence type="ECO:0000259" key="11">
    <source>
        <dbReference type="PROSITE" id="PS51371"/>
    </source>
</evidence>
<dbReference type="Pfam" id="PF00571">
    <property type="entry name" value="CBS"/>
    <property type="match status" value="1"/>
</dbReference>
<feature type="transmembrane region" description="Helical" evidence="10">
    <location>
        <begin position="102"/>
        <end position="123"/>
    </location>
</feature>
<dbReference type="GO" id="GO:0050660">
    <property type="term" value="F:flavin adenine dinucleotide binding"/>
    <property type="evidence" value="ECO:0007669"/>
    <property type="project" value="InterPro"/>
</dbReference>
<keyword evidence="15" id="KW-1185">Reference proteome</keyword>
<reference evidence="14 16" key="2">
    <citation type="submission" date="2018-06" db="EMBL/GenBank/DDBJ databases">
        <authorList>
            <consortium name="Pathogen Informatics"/>
            <person name="Doyle S."/>
        </authorList>
    </citation>
    <scope>NUCLEOTIDE SEQUENCE [LARGE SCALE GENOMIC DNA]</scope>
    <source>
        <strain evidence="14 16">NCTC12437</strain>
    </source>
</reference>
<feature type="domain" description="CNNM transmembrane" evidence="12">
    <location>
        <begin position="1"/>
        <end position="202"/>
    </location>
</feature>
<keyword evidence="2" id="KW-1003">Cell membrane</keyword>
<dbReference type="InterPro" id="IPR044751">
    <property type="entry name" value="Ion_transp-like_CBS"/>
</dbReference>
<dbReference type="GO" id="GO:0005886">
    <property type="term" value="C:plasma membrane"/>
    <property type="evidence" value="ECO:0007669"/>
    <property type="project" value="UniProtKB-SubCell"/>
</dbReference>
<organism evidence="14 16">
    <name type="scientific">Legionella birminghamensis</name>
    <dbReference type="NCBI Taxonomy" id="28083"/>
    <lineage>
        <taxon>Bacteria</taxon>
        <taxon>Pseudomonadati</taxon>
        <taxon>Pseudomonadota</taxon>
        <taxon>Gammaproteobacteria</taxon>
        <taxon>Legionellales</taxon>
        <taxon>Legionellaceae</taxon>
        <taxon>Legionella</taxon>
    </lineage>
</organism>
<dbReference type="STRING" id="28083.Lbir_0489"/>
<evidence type="ECO:0000256" key="7">
    <source>
        <dbReference type="ARBA" id="ARBA00023136"/>
    </source>
</evidence>
<evidence type="ECO:0000313" key="13">
    <source>
        <dbReference type="EMBL" id="KTC75344.1"/>
    </source>
</evidence>
<dbReference type="InterPro" id="IPR036318">
    <property type="entry name" value="FAD-bd_PCMH-like_sf"/>
</dbReference>
<dbReference type="InterPro" id="IPR005170">
    <property type="entry name" value="Transptr-assoc_dom"/>
</dbReference>
<dbReference type="Pfam" id="PF03471">
    <property type="entry name" value="CorC_HlyC"/>
    <property type="match status" value="1"/>
</dbReference>
<dbReference type="CDD" id="cd04590">
    <property type="entry name" value="CBS_pair_CorC_HlyC_assoc"/>
    <property type="match status" value="1"/>
</dbReference>
<dbReference type="InterPro" id="IPR016169">
    <property type="entry name" value="FAD-bd_PCMH_sub2"/>
</dbReference>
<evidence type="ECO:0000256" key="2">
    <source>
        <dbReference type="ARBA" id="ARBA00022475"/>
    </source>
</evidence>
<proteinExistence type="predicted"/>
<dbReference type="SUPFAM" id="SSF54631">
    <property type="entry name" value="CBS-domain pair"/>
    <property type="match status" value="1"/>
</dbReference>